<organism evidence="2 3">
    <name type="scientific">Kutzneria buriramensis</name>
    <dbReference type="NCBI Taxonomy" id="1045776"/>
    <lineage>
        <taxon>Bacteria</taxon>
        <taxon>Bacillati</taxon>
        <taxon>Actinomycetota</taxon>
        <taxon>Actinomycetes</taxon>
        <taxon>Pseudonocardiales</taxon>
        <taxon>Pseudonocardiaceae</taxon>
        <taxon>Kutzneria</taxon>
    </lineage>
</organism>
<feature type="signal peptide" evidence="1">
    <location>
        <begin position="1"/>
        <end position="25"/>
    </location>
</feature>
<feature type="chain" id="PRO_5038402772" description="Lamin tail-like protein" evidence="1">
    <location>
        <begin position="26"/>
        <end position="199"/>
    </location>
</feature>
<dbReference type="OrthoDB" id="3682978at2"/>
<evidence type="ECO:0000256" key="1">
    <source>
        <dbReference type="SAM" id="SignalP"/>
    </source>
</evidence>
<dbReference type="AlphaFoldDB" id="A0A3E0HL37"/>
<proteinExistence type="predicted"/>
<dbReference type="EMBL" id="QUNO01000006">
    <property type="protein sequence ID" value="REH47202.1"/>
    <property type="molecule type" value="Genomic_DNA"/>
</dbReference>
<gene>
    <name evidence="2" type="ORF">BCF44_106367</name>
</gene>
<dbReference type="Proteomes" id="UP000256269">
    <property type="component" value="Unassembled WGS sequence"/>
</dbReference>
<dbReference type="InterPro" id="IPR036415">
    <property type="entry name" value="Lamin_tail_dom_sf"/>
</dbReference>
<evidence type="ECO:0008006" key="4">
    <source>
        <dbReference type="Google" id="ProtNLM"/>
    </source>
</evidence>
<evidence type="ECO:0000313" key="3">
    <source>
        <dbReference type="Proteomes" id="UP000256269"/>
    </source>
</evidence>
<sequence length="199" mass="20183">MRRSFTALVTAGIAALSLLTGTAAASATPHSATAAQMSCTVVIDQFATRGPAGQNDQYIQLKNIGIGSLSLGDFRVMADTGASTPPFVLATIPMGTILLPGRPYLIANAGYSGPLPDQFWSGITLPDRVGVGLVSPPGTTVDAAATIASSMFVRGAAASPQPPNTQPLANMRLTNTGNNAVDFSILTRTPGVPGPVGSC</sequence>
<reference evidence="2 3" key="1">
    <citation type="submission" date="2018-08" db="EMBL/GenBank/DDBJ databases">
        <title>Genomic Encyclopedia of Archaeal and Bacterial Type Strains, Phase II (KMG-II): from individual species to whole genera.</title>
        <authorList>
            <person name="Goeker M."/>
        </authorList>
    </citation>
    <scope>NUCLEOTIDE SEQUENCE [LARGE SCALE GENOMIC DNA]</scope>
    <source>
        <strain evidence="2 3">DSM 45791</strain>
    </source>
</reference>
<dbReference type="RefSeq" id="WP_116175830.1">
    <property type="nucleotide sequence ID" value="NZ_CP144375.1"/>
</dbReference>
<keyword evidence="1" id="KW-0732">Signal</keyword>
<protein>
    <recommendedName>
        <fullName evidence="4">Lamin tail-like protein</fullName>
    </recommendedName>
</protein>
<comment type="caution">
    <text evidence="2">The sequence shown here is derived from an EMBL/GenBank/DDBJ whole genome shotgun (WGS) entry which is preliminary data.</text>
</comment>
<name>A0A3E0HL37_9PSEU</name>
<accession>A0A3E0HL37</accession>
<evidence type="ECO:0000313" key="2">
    <source>
        <dbReference type="EMBL" id="REH47202.1"/>
    </source>
</evidence>
<keyword evidence="3" id="KW-1185">Reference proteome</keyword>
<dbReference type="SUPFAM" id="SSF74853">
    <property type="entry name" value="Lamin A/C globular tail domain"/>
    <property type="match status" value="1"/>
</dbReference>